<dbReference type="AlphaFoldDB" id="A0AA94XUR6"/>
<dbReference type="InterPro" id="IPR003439">
    <property type="entry name" value="ABC_transporter-like_ATP-bd"/>
</dbReference>
<evidence type="ECO:0000259" key="5">
    <source>
        <dbReference type="PROSITE" id="PS50893"/>
    </source>
</evidence>
<dbReference type="Gene3D" id="3.40.50.300">
    <property type="entry name" value="P-loop containing nucleotide triphosphate hydrolases"/>
    <property type="match status" value="2"/>
</dbReference>
<dbReference type="EMBL" id="CP102487">
    <property type="protein sequence ID" value="UUX59199.1"/>
    <property type="molecule type" value="Genomic_DNA"/>
</dbReference>
<feature type="coiled-coil region" evidence="4">
    <location>
        <begin position="299"/>
        <end position="326"/>
    </location>
</feature>
<accession>A0AA94XUR6</accession>
<evidence type="ECO:0000256" key="2">
    <source>
        <dbReference type="ARBA" id="ARBA00022741"/>
    </source>
</evidence>
<dbReference type="Proteomes" id="UP001060018">
    <property type="component" value="Chromosome"/>
</dbReference>
<dbReference type="RefSeq" id="WP_257745741.1">
    <property type="nucleotide sequence ID" value="NZ_CP102487.1"/>
</dbReference>
<feature type="domain" description="ABC transporter" evidence="5">
    <location>
        <begin position="7"/>
        <end position="239"/>
    </location>
</feature>
<dbReference type="SUPFAM" id="SSF52540">
    <property type="entry name" value="P-loop containing nucleoside triphosphate hydrolases"/>
    <property type="match status" value="2"/>
</dbReference>
<evidence type="ECO:0000313" key="6">
    <source>
        <dbReference type="EMBL" id="UUX59199.1"/>
    </source>
</evidence>
<evidence type="ECO:0000256" key="4">
    <source>
        <dbReference type="SAM" id="Coils"/>
    </source>
</evidence>
<dbReference type="GO" id="GO:0016887">
    <property type="term" value="F:ATP hydrolysis activity"/>
    <property type="evidence" value="ECO:0007669"/>
    <property type="project" value="InterPro"/>
</dbReference>
<keyword evidence="3 6" id="KW-0067">ATP-binding</keyword>
<dbReference type="PROSITE" id="PS50893">
    <property type="entry name" value="ABC_TRANSPORTER_2"/>
    <property type="match status" value="1"/>
</dbReference>
<dbReference type="InterPro" id="IPR003593">
    <property type="entry name" value="AAA+_ATPase"/>
</dbReference>
<dbReference type="InterPro" id="IPR027417">
    <property type="entry name" value="P-loop_NTPase"/>
</dbReference>
<evidence type="ECO:0000313" key="7">
    <source>
        <dbReference type="Proteomes" id="UP001060018"/>
    </source>
</evidence>
<keyword evidence="2" id="KW-0547">Nucleotide-binding</keyword>
<dbReference type="PANTHER" id="PTHR19211:SF6">
    <property type="entry name" value="BLL7188 PROTEIN"/>
    <property type="match status" value="1"/>
</dbReference>
<dbReference type="InterPro" id="IPR050611">
    <property type="entry name" value="ABCF"/>
</dbReference>
<keyword evidence="4" id="KW-0175">Coiled coil</keyword>
<sequence>MSMTPPITLKNLSFAWPSGERALAHVDGTFPSGRTGLIGANGSGKSTLLKLIAGQLRPTSGTAEANAPLGYLPQTLALEQDTTVAQLLGIHRVLAAIEAIESGSVDPADFDAVGANWDVEARVRAELAPLGFDGLDLGRGIATLSGGETMLLAVLGLRLADSPITLLDEPTNNLDRPTRELLYDMVRTWKGTLVVVSHDIELLELMEHTVELHDGELSVFGGPFSAYREQLETEQQAAQQAARTAQASLKVEKRQRVEAETKLARAKRQGRAVQLSGGMPKILANHLRQKSEANAGKMRSNLDGKVDSAQARLEDADQRVRQVEHINIELADPLLPSGKQVAMLGSADRQFIIQGAERVGLVGPNGSGKTTLLKAMLAGVDAGPSLGGKLFLDRIGYLPQRLDGLDEELSAMDNVAAVAPKATANHVRNMLARLLLRGSSADRPLAVLSGGERFRVYLATLLLAEPAAQLLILDEPTNNLDMDSVRQLGEALGAYKGALLVVSHDQHFLSQLDLDYLLEVGPHGSLVKSYPNPA</sequence>
<evidence type="ECO:0000256" key="3">
    <source>
        <dbReference type="ARBA" id="ARBA00022840"/>
    </source>
</evidence>
<dbReference type="GO" id="GO:0005524">
    <property type="term" value="F:ATP binding"/>
    <property type="evidence" value="ECO:0007669"/>
    <property type="project" value="UniProtKB-KW"/>
</dbReference>
<dbReference type="FunFam" id="3.40.50.300:FF:001320">
    <property type="entry name" value="Heme ABC transporter ATP-binding protein"/>
    <property type="match status" value="1"/>
</dbReference>
<dbReference type="CDD" id="cd03221">
    <property type="entry name" value="ABCF_EF-3"/>
    <property type="match status" value="1"/>
</dbReference>
<organism evidence="6 7">
    <name type="scientific">Glutamicibacter halophytocola</name>
    <dbReference type="NCBI Taxonomy" id="1933880"/>
    <lineage>
        <taxon>Bacteria</taxon>
        <taxon>Bacillati</taxon>
        <taxon>Actinomycetota</taxon>
        <taxon>Actinomycetes</taxon>
        <taxon>Micrococcales</taxon>
        <taxon>Micrococcaceae</taxon>
        <taxon>Glutamicibacter</taxon>
    </lineage>
</organism>
<protein>
    <submittedName>
        <fullName evidence="6">ATP-binding cassette domain-containing protein</fullName>
    </submittedName>
</protein>
<feature type="coiled-coil region" evidence="4">
    <location>
        <begin position="228"/>
        <end position="269"/>
    </location>
</feature>
<evidence type="ECO:0000256" key="1">
    <source>
        <dbReference type="ARBA" id="ARBA00022737"/>
    </source>
</evidence>
<dbReference type="PANTHER" id="PTHR19211">
    <property type="entry name" value="ATP-BINDING TRANSPORT PROTEIN-RELATED"/>
    <property type="match status" value="1"/>
</dbReference>
<proteinExistence type="predicted"/>
<gene>
    <name evidence="6" type="ORF">NUH22_00705</name>
</gene>
<dbReference type="Pfam" id="PF00005">
    <property type="entry name" value="ABC_tran"/>
    <property type="match status" value="2"/>
</dbReference>
<keyword evidence="1" id="KW-0677">Repeat</keyword>
<dbReference type="SMART" id="SM00382">
    <property type="entry name" value="AAA"/>
    <property type="match status" value="2"/>
</dbReference>
<reference evidence="6" key="1">
    <citation type="journal article" date="2022" name="Pest Manag. Sci.">
        <title>Glutamicibacter halophytocola-mediated host fitness of potato tuber moth on Solanaceae crops.</title>
        <authorList>
            <person name="Wang W."/>
            <person name="Xiao G."/>
            <person name="Du G."/>
            <person name="Chang L."/>
            <person name="Yang Y."/>
            <person name="Ye J."/>
            <person name="Chen B."/>
        </authorList>
    </citation>
    <scope>NUCLEOTIDE SEQUENCE</scope>
    <source>
        <strain evidence="6">S2</strain>
    </source>
</reference>
<name>A0AA94XUR6_9MICC</name>